<protein>
    <recommendedName>
        <fullName evidence="3">Cysteine-rich CWC family protein</fullName>
    </recommendedName>
</protein>
<reference evidence="1 2" key="1">
    <citation type="submission" date="2019-05" db="EMBL/GenBank/DDBJ databases">
        <title>Draft Genome of Bradyrhizobium elkanii strain SEMIA 938, Used in Commercial Inoculants for Lupinus spp. in Brazil.</title>
        <authorList>
            <person name="Hungria M."/>
            <person name="Delamuta J.R.M."/>
            <person name="Ribeiro R.A."/>
            <person name="Nogueira M.A."/>
        </authorList>
    </citation>
    <scope>NUCLEOTIDE SEQUENCE [LARGE SCALE GENOMIC DNA]</scope>
    <source>
        <strain evidence="1 2">Semia 938</strain>
    </source>
</reference>
<dbReference type="AlphaFoldDB" id="A0A4U6RZW5"/>
<proteinExistence type="predicted"/>
<dbReference type="Proteomes" id="UP000305095">
    <property type="component" value="Unassembled WGS sequence"/>
</dbReference>
<evidence type="ECO:0008006" key="3">
    <source>
        <dbReference type="Google" id="ProtNLM"/>
    </source>
</evidence>
<evidence type="ECO:0000313" key="2">
    <source>
        <dbReference type="Proteomes" id="UP000305095"/>
    </source>
</evidence>
<gene>
    <name evidence="1" type="ORF">FDV58_15775</name>
</gene>
<dbReference type="EMBL" id="SZZP01000008">
    <property type="protein sequence ID" value="TKV80854.1"/>
    <property type="molecule type" value="Genomic_DNA"/>
</dbReference>
<organism evidence="1 2">
    <name type="scientific">Bradyrhizobium elkanii</name>
    <dbReference type="NCBI Taxonomy" id="29448"/>
    <lineage>
        <taxon>Bacteria</taxon>
        <taxon>Pseudomonadati</taxon>
        <taxon>Pseudomonadota</taxon>
        <taxon>Alphaproteobacteria</taxon>
        <taxon>Hyphomicrobiales</taxon>
        <taxon>Nitrobacteraceae</taxon>
        <taxon>Bradyrhizobium</taxon>
    </lineage>
</organism>
<comment type="caution">
    <text evidence="1">The sequence shown here is derived from an EMBL/GenBank/DDBJ whole genome shotgun (WGS) entry which is preliminary data.</text>
</comment>
<sequence length="71" mass="7498">MDLPANDRSEPATPRRLACTACGSEFSCSLTGACWCSDESFRLPMPIDGGDCLCPACLRKLAEQQAAVSAT</sequence>
<accession>A0A4U6RZW5</accession>
<evidence type="ECO:0000313" key="1">
    <source>
        <dbReference type="EMBL" id="TKV80854.1"/>
    </source>
</evidence>
<name>A0A4U6RZW5_BRAEL</name>